<proteinExistence type="predicted"/>
<dbReference type="InterPro" id="IPR007433">
    <property type="entry name" value="DUF481"/>
</dbReference>
<protein>
    <submittedName>
        <fullName evidence="1">DUF481 domain-containing protein</fullName>
    </submittedName>
</protein>
<dbReference type="EMBL" id="CP054492">
    <property type="protein sequence ID" value="QOY52167.1"/>
    <property type="molecule type" value="Genomic_DNA"/>
</dbReference>
<keyword evidence="2" id="KW-1185">Reference proteome</keyword>
<dbReference type="RefSeq" id="WP_194369949.1">
    <property type="nucleotide sequence ID" value="NZ_CP054492.1"/>
</dbReference>
<organism evidence="1 2">
    <name type="scientific">Candidatus Sulfurimonas baltica</name>
    <dbReference type="NCBI Taxonomy" id="2740404"/>
    <lineage>
        <taxon>Bacteria</taxon>
        <taxon>Pseudomonadati</taxon>
        <taxon>Campylobacterota</taxon>
        <taxon>Epsilonproteobacteria</taxon>
        <taxon>Campylobacterales</taxon>
        <taxon>Sulfurimonadaceae</taxon>
        <taxon>Sulfurimonas</taxon>
    </lineage>
</organism>
<dbReference type="AlphaFoldDB" id="A0A7S7RMF9"/>
<dbReference type="Proteomes" id="UP000593994">
    <property type="component" value="Chromosome"/>
</dbReference>
<reference evidence="1 2" key="1">
    <citation type="submission" date="2020-05" db="EMBL/GenBank/DDBJ databases">
        <title>Sulfurimonas marisnigri, sp. nov., and Sulfurimonas baltica, sp. nov., manganese oxide reducing chemolithoautotrophs of the class Epsilonproteobacteria isolated from the pelagic redoxclines of the Black and Baltic Seas and emended description of the genus Sulfurimonas.</title>
        <authorList>
            <person name="Henkel J.V."/>
            <person name="Laudan C."/>
            <person name="Werner J."/>
            <person name="Neu T."/>
            <person name="Plewe S."/>
            <person name="Sproer C."/>
            <person name="Bunk B."/>
            <person name="Schulz-Vogt H.N."/>
        </authorList>
    </citation>
    <scope>NUCLEOTIDE SEQUENCE [LARGE SCALE GENOMIC DNA]</scope>
    <source>
        <strain evidence="1 2">GD2</strain>
    </source>
</reference>
<accession>A0A7S7RMF9</accession>
<name>A0A7S7RMF9_9BACT</name>
<gene>
    <name evidence="1" type="ORF">HUE88_00260</name>
</gene>
<sequence length="251" mass="28703">MKLLLLITIFTTQYLFAIVSIAPVEIGNKAGFSTNIEIGLETKRGNTEKDNYKASARLSYDNNTSCVAWAEISGEYGKSNNVKDTNKAFSHFRYIHSLTTDENLRYELFAQFENDDFKRINSRILGGAGLRYRVFNSAQNGKGFFGLGLFNEDIRYTNPQIDPSENNIRLNSYLAYSVGFSTNSTFSCSLYYQPKLNDFSDYIQTNKLELKINLFKELFLKFNTTWDTDTNPPVGVKKSDFTQTTTFVFNF</sequence>
<dbReference type="Pfam" id="PF04338">
    <property type="entry name" value="DUF481"/>
    <property type="match status" value="1"/>
</dbReference>
<evidence type="ECO:0000313" key="2">
    <source>
        <dbReference type="Proteomes" id="UP000593994"/>
    </source>
</evidence>
<evidence type="ECO:0000313" key="1">
    <source>
        <dbReference type="EMBL" id="QOY52167.1"/>
    </source>
</evidence>
<dbReference type="KEGG" id="sbal:HUE88_00260"/>